<feature type="transmembrane region" description="Helical" evidence="5">
    <location>
        <begin position="12"/>
        <end position="28"/>
    </location>
</feature>
<evidence type="ECO:0000256" key="2">
    <source>
        <dbReference type="ARBA" id="ARBA00010742"/>
    </source>
</evidence>
<dbReference type="InterPro" id="IPR010067">
    <property type="entry name" value="ABC_SsuA_sub-bd"/>
</dbReference>
<feature type="domain" description="Solute-binding protein family 3/N-terminal" evidence="6">
    <location>
        <begin position="42"/>
        <end position="258"/>
    </location>
</feature>
<gene>
    <name evidence="7" type="primary">tauA</name>
    <name evidence="7" type="ORF">LCB40_09020</name>
</gene>
<dbReference type="SMART" id="SM00062">
    <property type="entry name" value="PBPb"/>
    <property type="match status" value="1"/>
</dbReference>
<organism evidence="7 8">
    <name type="scientific">Lactobacillus corticis</name>
    <dbReference type="NCBI Taxonomy" id="2201249"/>
    <lineage>
        <taxon>Bacteria</taxon>
        <taxon>Bacillati</taxon>
        <taxon>Bacillota</taxon>
        <taxon>Bacilli</taxon>
        <taxon>Lactobacillales</taxon>
        <taxon>Lactobacillaceae</taxon>
        <taxon>Lactobacillus</taxon>
    </lineage>
</organism>
<dbReference type="RefSeq" id="WP_212780716.1">
    <property type="nucleotide sequence ID" value="NZ_BMAY01000005.1"/>
</dbReference>
<evidence type="ECO:0000256" key="4">
    <source>
        <dbReference type="ARBA" id="ARBA00022729"/>
    </source>
</evidence>
<keyword evidence="8" id="KW-1185">Reference proteome</keyword>
<evidence type="ECO:0000313" key="8">
    <source>
        <dbReference type="Proteomes" id="UP000677218"/>
    </source>
</evidence>
<comment type="subcellular location">
    <subcellularLocation>
        <location evidence="1">Periplasm</location>
    </subcellularLocation>
</comment>
<name>A0A916QIY1_9LACO</name>
<dbReference type="Gene3D" id="3.40.190.10">
    <property type="entry name" value="Periplasmic binding protein-like II"/>
    <property type="match status" value="2"/>
</dbReference>
<evidence type="ECO:0000256" key="1">
    <source>
        <dbReference type="ARBA" id="ARBA00004418"/>
    </source>
</evidence>
<comment type="similarity">
    <text evidence="2">Belongs to the bacterial solute-binding protein SsuA/TauA family.</text>
</comment>
<accession>A0A916QIY1</accession>
<dbReference type="EMBL" id="BMAY01000005">
    <property type="protein sequence ID" value="GFZ27022.1"/>
    <property type="molecule type" value="Genomic_DNA"/>
</dbReference>
<evidence type="ECO:0000259" key="6">
    <source>
        <dbReference type="SMART" id="SM00062"/>
    </source>
</evidence>
<protein>
    <submittedName>
        <fullName evidence="7">Nitrate/sulfonate/bicarbonate ABC transporter substrate-binding component</fullName>
    </submittedName>
</protein>
<dbReference type="GO" id="GO:0016020">
    <property type="term" value="C:membrane"/>
    <property type="evidence" value="ECO:0007669"/>
    <property type="project" value="InterPro"/>
</dbReference>
<keyword evidence="5" id="KW-0812">Transmembrane</keyword>
<evidence type="ECO:0000256" key="3">
    <source>
        <dbReference type="ARBA" id="ARBA00022448"/>
    </source>
</evidence>
<dbReference type="GO" id="GO:0042597">
    <property type="term" value="C:periplasmic space"/>
    <property type="evidence" value="ECO:0007669"/>
    <property type="project" value="UniProtKB-SubCell"/>
</dbReference>
<reference evidence="7" key="1">
    <citation type="submission" date="2020-08" db="EMBL/GenBank/DDBJ databases">
        <title>Taxonomic study for Lactobacillus species isolated from hardwood bark.</title>
        <authorList>
            <person name="Tohno M."/>
            <person name="Tanizawa Y."/>
        </authorList>
    </citation>
    <scope>NUCLEOTIDE SEQUENCE</scope>
    <source>
        <strain evidence="7">B40</strain>
    </source>
</reference>
<dbReference type="SUPFAM" id="SSF53850">
    <property type="entry name" value="Periplasmic binding protein-like II"/>
    <property type="match status" value="1"/>
</dbReference>
<keyword evidence="5" id="KW-0472">Membrane</keyword>
<dbReference type="InterPro" id="IPR015168">
    <property type="entry name" value="SsuA/THI5"/>
</dbReference>
<proteinExistence type="inferred from homology"/>
<sequence length="328" mass="35814">MHQNSHQNRKIFIFFLLVAWICVAFYGFKQTDLGNSSEKLTTIKIGYLSGDEIEISAARGALKKKLRAKGYNVVFKKFTSGAAETEALASGSIDYARTGDTPPVAAIAAGSKITYIATGGVKSNGTGILVKKSSGITKVSQLRGKKIAYTKSTASEYFVRALLKKYGLSTSDVKLVNLETNAASVAYSKGKVDAIVAWDPTTAQLQLSGSTLLADGNDVNYNNRSYILSSSTFAKNHKSLSKLLIKYLSQDMKWANSHHSTLIKLLSEKLGVKKSVIKTTINRRKYDFEPVTQTAIKESQAIADTFYKAGVIKKDPKIKSHVQYLSVN</sequence>
<dbReference type="InterPro" id="IPR001638">
    <property type="entry name" value="Solute-binding_3/MltF_N"/>
</dbReference>
<dbReference type="PANTHER" id="PTHR30024">
    <property type="entry name" value="ALIPHATIC SULFONATES-BINDING PROTEIN-RELATED"/>
    <property type="match status" value="1"/>
</dbReference>
<evidence type="ECO:0000256" key="5">
    <source>
        <dbReference type="SAM" id="Phobius"/>
    </source>
</evidence>
<dbReference type="Proteomes" id="UP000677218">
    <property type="component" value="Unassembled WGS sequence"/>
</dbReference>
<keyword evidence="5" id="KW-1133">Transmembrane helix</keyword>
<evidence type="ECO:0000313" key="7">
    <source>
        <dbReference type="EMBL" id="GFZ27022.1"/>
    </source>
</evidence>
<comment type="caution">
    <text evidence="7">The sequence shown here is derived from an EMBL/GenBank/DDBJ whole genome shotgun (WGS) entry which is preliminary data.</text>
</comment>
<dbReference type="NCBIfam" id="TIGR01728">
    <property type="entry name" value="SsuA_fam"/>
    <property type="match status" value="1"/>
</dbReference>
<keyword evidence="4" id="KW-0732">Signal</keyword>
<dbReference type="PANTHER" id="PTHR30024:SF42">
    <property type="entry name" value="ALIPHATIC SULFONATES-BINDING PROTEIN-RELATED"/>
    <property type="match status" value="1"/>
</dbReference>
<keyword evidence="3" id="KW-0813">Transport</keyword>
<dbReference type="Pfam" id="PF09084">
    <property type="entry name" value="NMT1"/>
    <property type="match status" value="1"/>
</dbReference>
<dbReference type="AlphaFoldDB" id="A0A916QIY1"/>
<dbReference type="GO" id="GO:0042626">
    <property type="term" value="F:ATPase-coupled transmembrane transporter activity"/>
    <property type="evidence" value="ECO:0007669"/>
    <property type="project" value="InterPro"/>
</dbReference>